<comment type="caution">
    <text evidence="1">The sequence shown here is derived from an EMBL/GenBank/DDBJ whole genome shotgun (WGS) entry which is preliminary data.</text>
</comment>
<accession>A0ABV5RLZ8</accession>
<evidence type="ECO:0000313" key="1">
    <source>
        <dbReference type="EMBL" id="MFB9578346.1"/>
    </source>
</evidence>
<sequence>MESVFRGVINLLLPDGGLMALAVRGSGDAPRTLVVDIAHWLDRGVEAGRVVEFGPEGIALQGAFGGLRVSVRGATEWHPILPRLDSLAPSELAVTARALHHLVSLDGELGGMLGASPGAAPMEMAVCTALKHGRDALVRAVRSSDTVGMHDAVLALLGLGPGLTPSGDDFLTAIALLSSLDGSRLGLFARVLHDVLDEQPGRTTLLSTTTLREALSGRVRAELVDVLCSLAATPGQSEVQAIETVRAPVRRALAHGHTSGTDTLSGLVTGLHLERELRGSL</sequence>
<dbReference type="InterPro" id="IPR021530">
    <property type="entry name" value="AllH-like"/>
</dbReference>
<dbReference type="Pfam" id="PF11392">
    <property type="entry name" value="AllH"/>
    <property type="match status" value="1"/>
</dbReference>
<organism evidence="1 2">
    <name type="scientific">Streptomyces yanii</name>
    <dbReference type="NCBI Taxonomy" id="78510"/>
    <lineage>
        <taxon>Bacteria</taxon>
        <taxon>Bacillati</taxon>
        <taxon>Actinomycetota</taxon>
        <taxon>Actinomycetes</taxon>
        <taxon>Kitasatosporales</taxon>
        <taxon>Streptomycetaceae</taxon>
        <taxon>Streptomyces</taxon>
    </lineage>
</organism>
<reference evidence="1 2" key="1">
    <citation type="submission" date="2024-09" db="EMBL/GenBank/DDBJ databases">
        <authorList>
            <person name="Sun Q."/>
            <person name="Mori K."/>
        </authorList>
    </citation>
    <scope>NUCLEOTIDE SEQUENCE [LARGE SCALE GENOMIC DNA]</scope>
    <source>
        <strain evidence="1 2">JCM 3331</strain>
    </source>
</reference>
<name>A0ABV5RLZ8_9ACTN</name>
<evidence type="ECO:0000313" key="2">
    <source>
        <dbReference type="Proteomes" id="UP001589710"/>
    </source>
</evidence>
<gene>
    <name evidence="1" type="ORF">ACFFTL_40305</name>
</gene>
<dbReference type="RefSeq" id="WP_345516254.1">
    <property type="nucleotide sequence ID" value="NZ_BAAAXD010000036.1"/>
</dbReference>
<dbReference type="EMBL" id="JBHMCG010000175">
    <property type="protein sequence ID" value="MFB9578346.1"/>
    <property type="molecule type" value="Genomic_DNA"/>
</dbReference>
<proteinExistence type="predicted"/>
<protein>
    <submittedName>
        <fullName evidence="1">DUF2877 domain-containing protein</fullName>
    </submittedName>
</protein>
<keyword evidence="2" id="KW-1185">Reference proteome</keyword>
<dbReference type="Proteomes" id="UP001589710">
    <property type="component" value="Unassembled WGS sequence"/>
</dbReference>